<dbReference type="SUPFAM" id="SSF46785">
    <property type="entry name" value="Winged helix' DNA-binding domain"/>
    <property type="match status" value="1"/>
</dbReference>
<evidence type="ECO:0000256" key="2">
    <source>
        <dbReference type="ARBA" id="ARBA00022490"/>
    </source>
</evidence>
<comment type="subunit">
    <text evidence="5">Component of the eukaryotic translation initiation factor 3 (eIF-3) complex.</text>
</comment>
<comment type="similarity">
    <text evidence="5">Belongs to the eIF-3 subunit M family.</text>
</comment>
<keyword evidence="4 5" id="KW-0648">Protein biosynthesis</keyword>
<dbReference type="SMART" id="SM00088">
    <property type="entry name" value="PINT"/>
    <property type="match status" value="1"/>
</dbReference>
<feature type="domain" description="PCI" evidence="7">
    <location>
        <begin position="168"/>
        <end position="332"/>
    </location>
</feature>
<dbReference type="EMBL" id="ML002252">
    <property type="protein sequence ID" value="RKP39674.1"/>
    <property type="molecule type" value="Genomic_DNA"/>
</dbReference>
<keyword evidence="2 5" id="KW-0963">Cytoplasm</keyword>
<dbReference type="Proteomes" id="UP000268162">
    <property type="component" value="Unassembled WGS sequence"/>
</dbReference>
<dbReference type="GO" id="GO:0071541">
    <property type="term" value="C:eukaryotic translation initiation factor 3 complex, eIF3m"/>
    <property type="evidence" value="ECO:0007669"/>
    <property type="project" value="UniProtKB-UniRule"/>
</dbReference>
<accession>A0A4Q0A0Y1</accession>
<dbReference type="PROSITE" id="PS50250">
    <property type="entry name" value="PCI"/>
    <property type="match status" value="1"/>
</dbReference>
<evidence type="ECO:0000256" key="6">
    <source>
        <dbReference type="SAM" id="MobiDB-lite"/>
    </source>
</evidence>
<dbReference type="HAMAP" id="MF_03012">
    <property type="entry name" value="eIF3m"/>
    <property type="match status" value="1"/>
</dbReference>
<evidence type="ECO:0000313" key="8">
    <source>
        <dbReference type="EMBL" id="RKP39674.1"/>
    </source>
</evidence>
<comment type="function">
    <text evidence="5">Component of the eukaryotic translation initiation factor 3 (eIF-3) complex, which is involved in protein synthesis of a specialized repertoire of mRNAs and, together with other initiation factors, stimulates binding of mRNA and methionyl-tRNAi to the 40S ribosome. The eIF-3 complex specifically targets and initiates translation of a subset of mRNAs involved in cell proliferation.</text>
</comment>
<dbReference type="GO" id="GO:0003743">
    <property type="term" value="F:translation initiation factor activity"/>
    <property type="evidence" value="ECO:0007669"/>
    <property type="project" value="UniProtKB-UniRule"/>
</dbReference>
<feature type="compositionally biased region" description="Polar residues" evidence="6">
    <location>
        <begin position="380"/>
        <end position="391"/>
    </location>
</feature>
<dbReference type="InterPro" id="IPR000717">
    <property type="entry name" value="PCI_dom"/>
</dbReference>
<dbReference type="Pfam" id="PF01399">
    <property type="entry name" value="PCI"/>
    <property type="match status" value="1"/>
</dbReference>
<evidence type="ECO:0000256" key="4">
    <source>
        <dbReference type="ARBA" id="ARBA00022917"/>
    </source>
</evidence>
<dbReference type="AlphaFoldDB" id="A0A4Q0A0Y1"/>
<reference evidence="9" key="1">
    <citation type="journal article" date="2018" name="Nat. Microbiol.">
        <title>Leveraging single-cell genomics to expand the fungal tree of life.</title>
        <authorList>
            <person name="Ahrendt S.R."/>
            <person name="Quandt C.A."/>
            <person name="Ciobanu D."/>
            <person name="Clum A."/>
            <person name="Salamov A."/>
            <person name="Andreopoulos B."/>
            <person name="Cheng J.F."/>
            <person name="Woyke T."/>
            <person name="Pelin A."/>
            <person name="Henrissat B."/>
            <person name="Reynolds N.K."/>
            <person name="Benny G.L."/>
            <person name="Smith M.E."/>
            <person name="James T.Y."/>
            <person name="Grigoriev I.V."/>
        </authorList>
    </citation>
    <scope>NUCLEOTIDE SEQUENCE [LARGE SCALE GENOMIC DNA]</scope>
    <source>
        <strain evidence="9">RSA 468</strain>
    </source>
</reference>
<dbReference type="GO" id="GO:0033290">
    <property type="term" value="C:eukaryotic 48S preinitiation complex"/>
    <property type="evidence" value="ECO:0007669"/>
    <property type="project" value="UniProtKB-UniRule"/>
</dbReference>
<dbReference type="PANTHER" id="PTHR15350">
    <property type="entry name" value="COP9 SIGNALOSOME COMPLEX SUBUNIT 7/DENDRITIC CELL PROTEIN GA17"/>
    <property type="match status" value="1"/>
</dbReference>
<keyword evidence="9" id="KW-1185">Reference proteome</keyword>
<dbReference type="STRING" id="215637.A0A4Q0A0Y1"/>
<comment type="subcellular location">
    <subcellularLocation>
        <location evidence="5">Cytoplasm</location>
    </subcellularLocation>
</comment>
<dbReference type="InterPro" id="IPR036390">
    <property type="entry name" value="WH_DNA-bd_sf"/>
</dbReference>
<feature type="region of interest" description="Disordered" evidence="6">
    <location>
        <begin position="371"/>
        <end position="391"/>
    </location>
</feature>
<keyword evidence="3 5" id="KW-0396">Initiation factor</keyword>
<dbReference type="InterPro" id="IPR045237">
    <property type="entry name" value="COPS7/eIF3m"/>
</dbReference>
<dbReference type="InterPro" id="IPR027528">
    <property type="entry name" value="eIF3m"/>
</dbReference>
<protein>
    <recommendedName>
        <fullName evidence="5">Eukaryotic translation initiation factor 3 subunit M</fullName>
        <shortName evidence="5">eIF3m</shortName>
    </recommendedName>
</protein>
<gene>
    <name evidence="8" type="ORF">BJ085DRAFT_16011</name>
</gene>
<evidence type="ECO:0000256" key="3">
    <source>
        <dbReference type="ARBA" id="ARBA00022540"/>
    </source>
</evidence>
<dbReference type="PANTHER" id="PTHR15350:SF2">
    <property type="entry name" value="EUKARYOTIC TRANSLATION INITIATION FACTOR 3 SUBUNIT M"/>
    <property type="match status" value="1"/>
</dbReference>
<evidence type="ECO:0000259" key="7">
    <source>
        <dbReference type="PROSITE" id="PS50250"/>
    </source>
</evidence>
<sequence length="391" mass="42568">MAKLSGVEKPEEAPLVQQLKAADNDTDVLVQAILPQLNLLSQTPPKEYEAVFNQFFIILKSASSEAVAKLLPEIINEVANGSTAVVPALRMKVLSNLFNILDANSALRADVLVAIVDLASTHSILRTLGSQLNKVDFWIKEWSLSPSASTQLYLSLSRALGSGRFSAQSLEFLVKGLRSVEQDPSFQSGSLQAEATQAVCKTLQSSRLYNAESLAELLPVRQLKGTKVFELLDIFLQGNLSQLQGFIAANGAELAELDLESEALVAKMRHIALAALGARFIGQSLSYNDIAAALDIPVDEVEMWTIDAIRVGLVQAKMDQVSQTVQVNRTFYRSFGKDEWAAIRKQLVHWDKSLVGILQVVGNAKLIAQQQTRVPHHPKPQSTAQANSASA</sequence>
<evidence type="ECO:0000256" key="5">
    <source>
        <dbReference type="HAMAP-Rule" id="MF_03012"/>
    </source>
</evidence>
<organism evidence="8 9">
    <name type="scientific">Dimargaris cristalligena</name>
    <dbReference type="NCBI Taxonomy" id="215637"/>
    <lineage>
        <taxon>Eukaryota</taxon>
        <taxon>Fungi</taxon>
        <taxon>Fungi incertae sedis</taxon>
        <taxon>Zoopagomycota</taxon>
        <taxon>Kickxellomycotina</taxon>
        <taxon>Dimargaritomycetes</taxon>
        <taxon>Dimargaritales</taxon>
        <taxon>Dimargaritaceae</taxon>
        <taxon>Dimargaris</taxon>
    </lineage>
</organism>
<proteinExistence type="inferred from homology"/>
<evidence type="ECO:0000313" key="9">
    <source>
        <dbReference type="Proteomes" id="UP000268162"/>
    </source>
</evidence>
<dbReference type="GO" id="GO:0001732">
    <property type="term" value="P:formation of cytoplasmic translation initiation complex"/>
    <property type="evidence" value="ECO:0007669"/>
    <property type="project" value="UniProtKB-UniRule"/>
</dbReference>
<dbReference type="GO" id="GO:0016282">
    <property type="term" value="C:eukaryotic 43S preinitiation complex"/>
    <property type="evidence" value="ECO:0007669"/>
    <property type="project" value="UniProtKB-UniRule"/>
</dbReference>
<evidence type="ECO:0000256" key="1">
    <source>
        <dbReference type="ARBA" id="ARBA00008482"/>
    </source>
</evidence>
<name>A0A4Q0A0Y1_9FUNG</name>
<comment type="similarity">
    <text evidence="1">Belongs to the CSN7/EIF3M family. CSN7 subfamily.</text>
</comment>